<name>A0A164SJ34_DAUCS</name>
<dbReference type="Gramene" id="KZM86168">
    <property type="protein sequence ID" value="KZM86168"/>
    <property type="gene ID" value="DCAR_023302"/>
</dbReference>
<dbReference type="OMA" id="FADYPKK"/>
<sequence>MAREEDKLLKIAMEGFAMLDACPRPNGRRGGLVEARRQNPQNLQTRVYRMTTQAAPSKAGVVINSNEAAKIYGGVVFADYPKKGFFRRLFG</sequence>
<dbReference type="PANTHER" id="PTHR33484">
    <property type="entry name" value="BNAC07G33360D PROTEIN"/>
    <property type="match status" value="1"/>
</dbReference>
<organism evidence="1">
    <name type="scientific">Daucus carota subsp. sativus</name>
    <name type="common">Carrot</name>
    <dbReference type="NCBI Taxonomy" id="79200"/>
    <lineage>
        <taxon>Eukaryota</taxon>
        <taxon>Viridiplantae</taxon>
        <taxon>Streptophyta</taxon>
        <taxon>Embryophyta</taxon>
        <taxon>Tracheophyta</taxon>
        <taxon>Spermatophyta</taxon>
        <taxon>Magnoliopsida</taxon>
        <taxon>eudicotyledons</taxon>
        <taxon>Gunneridae</taxon>
        <taxon>Pentapetalae</taxon>
        <taxon>asterids</taxon>
        <taxon>campanulids</taxon>
        <taxon>Apiales</taxon>
        <taxon>Apiaceae</taxon>
        <taxon>Apioideae</taxon>
        <taxon>Scandiceae</taxon>
        <taxon>Daucinae</taxon>
        <taxon>Daucus</taxon>
        <taxon>Daucus sect. Daucus</taxon>
    </lineage>
</organism>
<accession>A0A164SJ34</accession>
<dbReference type="EMBL" id="LNRQ01000007">
    <property type="protein sequence ID" value="KZM86168.1"/>
    <property type="molecule type" value="Genomic_DNA"/>
</dbReference>
<keyword evidence="3" id="KW-1185">Reference proteome</keyword>
<gene>
    <name evidence="1" type="ORF">DCAR_023302</name>
    <name evidence="2" type="ORF">DCAR_0726730</name>
</gene>
<evidence type="ECO:0000313" key="2">
    <source>
        <dbReference type="EMBL" id="WOH07300.1"/>
    </source>
</evidence>
<dbReference type="AlphaFoldDB" id="A0A164SJ34"/>
<protein>
    <submittedName>
        <fullName evidence="1">Uncharacterized protein</fullName>
    </submittedName>
</protein>
<dbReference type="EMBL" id="CP093349">
    <property type="protein sequence ID" value="WOH07300.1"/>
    <property type="molecule type" value="Genomic_DNA"/>
</dbReference>
<reference evidence="1" key="1">
    <citation type="journal article" date="2016" name="Nat. Genet.">
        <title>A high-quality carrot genome assembly provides new insights into carotenoid accumulation and asterid genome evolution.</title>
        <authorList>
            <person name="Iorizzo M."/>
            <person name="Ellison S."/>
            <person name="Senalik D."/>
            <person name="Zeng P."/>
            <person name="Satapoomin P."/>
            <person name="Huang J."/>
            <person name="Bowman M."/>
            <person name="Iovene M."/>
            <person name="Sanseverino W."/>
            <person name="Cavagnaro P."/>
            <person name="Yildiz M."/>
            <person name="Macko-Podgorni A."/>
            <person name="Moranska E."/>
            <person name="Grzebelus E."/>
            <person name="Grzebelus D."/>
            <person name="Ashrafi H."/>
            <person name="Zheng Z."/>
            <person name="Cheng S."/>
            <person name="Spooner D."/>
            <person name="Van Deynze A."/>
            <person name="Simon P."/>
        </authorList>
    </citation>
    <scope>NUCLEOTIDE SEQUENCE [LARGE SCALE GENOMIC DNA]</scope>
    <source>
        <tissue evidence="1">Leaf</tissue>
    </source>
</reference>
<evidence type="ECO:0000313" key="1">
    <source>
        <dbReference type="EMBL" id="KZM86168.1"/>
    </source>
</evidence>
<proteinExistence type="predicted"/>
<evidence type="ECO:0000313" key="3">
    <source>
        <dbReference type="Proteomes" id="UP000077755"/>
    </source>
</evidence>
<reference evidence="2" key="2">
    <citation type="submission" date="2022-03" db="EMBL/GenBank/DDBJ databases">
        <title>Draft title - Genomic analysis of global carrot germplasm unveils the trajectory of domestication and the origin of high carotenoid orange carrot.</title>
        <authorList>
            <person name="Iorizzo M."/>
            <person name="Ellison S."/>
            <person name="Senalik D."/>
            <person name="Macko-Podgorni A."/>
            <person name="Grzebelus D."/>
            <person name="Bostan H."/>
            <person name="Rolling W."/>
            <person name="Curaba J."/>
            <person name="Simon P."/>
        </authorList>
    </citation>
    <scope>NUCLEOTIDE SEQUENCE</scope>
    <source>
        <tissue evidence="2">Leaf</tissue>
    </source>
</reference>
<dbReference type="Proteomes" id="UP000077755">
    <property type="component" value="Chromosome 7"/>
</dbReference>